<feature type="non-terminal residue" evidence="1">
    <location>
        <position position="325"/>
    </location>
</feature>
<sequence>MSSSPTGPSFSTLSLASAHPFLTLLSLILLTCLFTRLSSSYRYHNPSSPHSVRTLPYSLPYLGHAPQFGLGVQAYLIALARAHPHLPSWALHVAGQKFNFVLAPSLARQILNAAATVLTGDEATCDFLTKFFGDGGRTREVDGGLAWGLNHRTFNLLVREPWLGAASGGLVVGIGGRVPRLVGVGGGGRVKVEVEGKGDGLGRELTSWEKSGNVVRGDGYADADLLPLLRTLIGEVALAALMGRKFLEKHPGFLEDMWAWDERFKMYLAGVPTWMPGLRGATKARTRMLEALAGFLDVLNGHVEGVGVAAEWGGLEDVSQVMFER</sequence>
<dbReference type="EMBL" id="JAWDJW010003907">
    <property type="protein sequence ID" value="KAK3076493.1"/>
    <property type="molecule type" value="Genomic_DNA"/>
</dbReference>
<dbReference type="Proteomes" id="UP001186974">
    <property type="component" value="Unassembled WGS sequence"/>
</dbReference>
<protein>
    <submittedName>
        <fullName evidence="1">Uncharacterized protein</fullName>
    </submittedName>
</protein>
<comment type="caution">
    <text evidence="1">The sequence shown here is derived from an EMBL/GenBank/DDBJ whole genome shotgun (WGS) entry which is preliminary data.</text>
</comment>
<keyword evidence="2" id="KW-1185">Reference proteome</keyword>
<evidence type="ECO:0000313" key="1">
    <source>
        <dbReference type="EMBL" id="KAK3076493.1"/>
    </source>
</evidence>
<gene>
    <name evidence="1" type="ORF">LTS18_012862</name>
</gene>
<reference evidence="1" key="1">
    <citation type="submission" date="2024-09" db="EMBL/GenBank/DDBJ databases">
        <title>Black Yeasts Isolated from many extreme environments.</title>
        <authorList>
            <person name="Coleine C."/>
            <person name="Stajich J.E."/>
            <person name="Selbmann L."/>
        </authorList>
    </citation>
    <scope>NUCLEOTIDE SEQUENCE</scope>
    <source>
        <strain evidence="1">CCFEE 5737</strain>
    </source>
</reference>
<proteinExistence type="predicted"/>
<name>A0ACC3DJ26_9PEZI</name>
<evidence type="ECO:0000313" key="2">
    <source>
        <dbReference type="Proteomes" id="UP001186974"/>
    </source>
</evidence>
<accession>A0ACC3DJ26</accession>
<organism evidence="1 2">
    <name type="scientific">Coniosporium uncinatum</name>
    <dbReference type="NCBI Taxonomy" id="93489"/>
    <lineage>
        <taxon>Eukaryota</taxon>
        <taxon>Fungi</taxon>
        <taxon>Dikarya</taxon>
        <taxon>Ascomycota</taxon>
        <taxon>Pezizomycotina</taxon>
        <taxon>Dothideomycetes</taxon>
        <taxon>Dothideomycetes incertae sedis</taxon>
        <taxon>Coniosporium</taxon>
    </lineage>
</organism>